<reference evidence="2 3" key="1">
    <citation type="submission" date="2017-10" db="EMBL/GenBank/DDBJ databases">
        <title>Biodiversity and function of Thalassospira species in the particle-attached aromatic-hydrocarbon-degrading consortia from the surface seawater of the China South Sea.</title>
        <authorList>
            <person name="Dong C."/>
            <person name="Liu R."/>
            <person name="Shao Z."/>
        </authorList>
    </citation>
    <scope>NUCLEOTIDE SEQUENCE [LARGE SCALE GENOMIC DNA]</scope>
    <source>
        <strain evidence="2 3">CSC3H3</strain>
    </source>
</reference>
<feature type="transmembrane region" description="Helical" evidence="1">
    <location>
        <begin position="53"/>
        <end position="72"/>
    </location>
</feature>
<proteinExistence type="predicted"/>
<keyword evidence="1" id="KW-0812">Transmembrane</keyword>
<dbReference type="EMBL" id="CP024199">
    <property type="protein sequence ID" value="AUG52591.1"/>
    <property type="molecule type" value="Genomic_DNA"/>
</dbReference>
<protein>
    <submittedName>
        <fullName evidence="2">Uncharacterized protein</fullName>
    </submittedName>
</protein>
<dbReference type="Proteomes" id="UP000233458">
    <property type="component" value="Chromosome"/>
</dbReference>
<keyword evidence="3" id="KW-1185">Reference proteome</keyword>
<evidence type="ECO:0000313" key="2">
    <source>
        <dbReference type="EMBL" id="AUG52591.1"/>
    </source>
</evidence>
<keyword evidence="1" id="KW-0472">Membrane</keyword>
<sequence>MSTKPVRPKFDDMSTDAQKQYISDMIMVILGISAFLLFAVLIAYAGLNLVSQGFVVYCFIFIIGANIILKCLQPLILKFMQSTK</sequence>
<name>A0ABM6Q7T7_9PROT</name>
<dbReference type="RefSeq" id="WP_101284463.1">
    <property type="nucleotide sequence ID" value="NZ_CP024199.1"/>
</dbReference>
<feature type="transmembrane region" description="Helical" evidence="1">
    <location>
        <begin position="21"/>
        <end position="47"/>
    </location>
</feature>
<organism evidence="2 3">
    <name type="scientific">Thalassospira marina</name>
    <dbReference type="NCBI Taxonomy" id="2048283"/>
    <lineage>
        <taxon>Bacteria</taxon>
        <taxon>Pseudomonadati</taxon>
        <taxon>Pseudomonadota</taxon>
        <taxon>Alphaproteobacteria</taxon>
        <taxon>Rhodospirillales</taxon>
        <taxon>Thalassospiraceae</taxon>
        <taxon>Thalassospira</taxon>
    </lineage>
</organism>
<evidence type="ECO:0000256" key="1">
    <source>
        <dbReference type="SAM" id="Phobius"/>
    </source>
</evidence>
<gene>
    <name evidence="2" type="ORF">CSC3H3_07570</name>
</gene>
<keyword evidence="1" id="KW-1133">Transmembrane helix</keyword>
<accession>A0ABM6Q7T7</accession>
<evidence type="ECO:0000313" key="3">
    <source>
        <dbReference type="Proteomes" id="UP000233458"/>
    </source>
</evidence>